<evidence type="ECO:0000313" key="2">
    <source>
        <dbReference type="Proteomes" id="UP000070544"/>
    </source>
</evidence>
<dbReference type="Proteomes" id="UP000070544">
    <property type="component" value="Unassembled WGS sequence"/>
</dbReference>
<organism evidence="1 2">
    <name type="scientific">Gonapodya prolifera (strain JEL478)</name>
    <name type="common">Monoblepharis prolifera</name>
    <dbReference type="NCBI Taxonomy" id="1344416"/>
    <lineage>
        <taxon>Eukaryota</taxon>
        <taxon>Fungi</taxon>
        <taxon>Fungi incertae sedis</taxon>
        <taxon>Chytridiomycota</taxon>
        <taxon>Chytridiomycota incertae sedis</taxon>
        <taxon>Monoblepharidomycetes</taxon>
        <taxon>Monoblepharidales</taxon>
        <taxon>Gonapodyaceae</taxon>
        <taxon>Gonapodya</taxon>
    </lineage>
</organism>
<protein>
    <recommendedName>
        <fullName evidence="3">F-box domain-containing protein</fullName>
    </recommendedName>
</protein>
<name>A0A139ACI1_GONPJ</name>
<evidence type="ECO:0000313" key="1">
    <source>
        <dbReference type="EMBL" id="KXS14123.1"/>
    </source>
</evidence>
<gene>
    <name evidence="1" type="ORF">M427DRAFT_33331</name>
</gene>
<accession>A0A139ACI1</accession>
<keyword evidence="2" id="KW-1185">Reference proteome</keyword>
<dbReference type="EMBL" id="KQ965771">
    <property type="protein sequence ID" value="KXS14123.1"/>
    <property type="molecule type" value="Genomic_DNA"/>
</dbReference>
<evidence type="ECO:0008006" key="3">
    <source>
        <dbReference type="Google" id="ProtNLM"/>
    </source>
</evidence>
<dbReference type="AlphaFoldDB" id="A0A139ACI1"/>
<sequence>MQSPVVALDDPLRATQNLSPAVRYRDAPHDADPQETLDHSIFTIAMDSSSSINAYASTQSPIRPADVACHIHLRDLSAEILHIIFDLLATDSLENISLTCHRASSIESQLRMWTTPIATGRTLEGAYTSTSEWEQAVRTTVAIPPFFEFGGNS</sequence>
<proteinExistence type="predicted"/>
<reference evidence="1 2" key="1">
    <citation type="journal article" date="2015" name="Genome Biol. Evol.">
        <title>Phylogenomic analyses indicate that early fungi evolved digesting cell walls of algal ancestors of land plants.</title>
        <authorList>
            <person name="Chang Y."/>
            <person name="Wang S."/>
            <person name="Sekimoto S."/>
            <person name="Aerts A.L."/>
            <person name="Choi C."/>
            <person name="Clum A."/>
            <person name="LaButti K.M."/>
            <person name="Lindquist E.A."/>
            <person name="Yee Ngan C."/>
            <person name="Ohm R.A."/>
            <person name="Salamov A.A."/>
            <person name="Grigoriev I.V."/>
            <person name="Spatafora J.W."/>
            <person name="Berbee M.L."/>
        </authorList>
    </citation>
    <scope>NUCLEOTIDE SEQUENCE [LARGE SCALE GENOMIC DNA]</scope>
    <source>
        <strain evidence="1 2">JEL478</strain>
    </source>
</reference>